<reference evidence="2 3" key="1">
    <citation type="submission" date="2008-07" db="EMBL/GenBank/DDBJ databases">
        <authorList>
            <person name="Tandeau de Marsac N."/>
            <person name="Ferriera S."/>
            <person name="Johnson J."/>
            <person name="Kravitz S."/>
            <person name="Beeson K."/>
            <person name="Sutton G."/>
            <person name="Rogers Y.-H."/>
            <person name="Friedman R."/>
            <person name="Frazier M."/>
            <person name="Venter J.C."/>
        </authorList>
    </citation>
    <scope>NUCLEOTIDE SEQUENCE [LARGE SCALE GENOMIC DNA]</scope>
    <source>
        <strain evidence="2 3">PCC 7420</strain>
    </source>
</reference>
<keyword evidence="1" id="KW-0812">Transmembrane</keyword>
<dbReference type="RefSeq" id="WP_006104471.1">
    <property type="nucleotide sequence ID" value="NZ_DS989864.1"/>
</dbReference>
<evidence type="ECO:0000313" key="3">
    <source>
        <dbReference type="Proteomes" id="UP000003835"/>
    </source>
</evidence>
<evidence type="ECO:0000256" key="1">
    <source>
        <dbReference type="SAM" id="Phobius"/>
    </source>
</evidence>
<dbReference type="AlphaFoldDB" id="B4VZW6"/>
<accession>B4VZW6</accession>
<feature type="transmembrane region" description="Helical" evidence="1">
    <location>
        <begin position="387"/>
        <end position="405"/>
    </location>
</feature>
<dbReference type="EMBL" id="DS989864">
    <property type="protein sequence ID" value="EDX72487.1"/>
    <property type="molecule type" value="Genomic_DNA"/>
</dbReference>
<feature type="transmembrane region" description="Helical" evidence="1">
    <location>
        <begin position="193"/>
        <end position="212"/>
    </location>
</feature>
<feature type="transmembrane region" description="Helical" evidence="1">
    <location>
        <begin position="254"/>
        <end position="272"/>
    </location>
</feature>
<feature type="transmembrane region" description="Helical" evidence="1">
    <location>
        <begin position="417"/>
        <end position="436"/>
    </location>
</feature>
<feature type="transmembrane region" description="Helical" evidence="1">
    <location>
        <begin position="101"/>
        <end position="121"/>
    </location>
</feature>
<feature type="transmembrane region" description="Helical" evidence="1">
    <location>
        <begin position="445"/>
        <end position="463"/>
    </location>
</feature>
<keyword evidence="1" id="KW-1133">Transmembrane helix</keyword>
<keyword evidence="3" id="KW-1185">Reference proteome</keyword>
<dbReference type="Proteomes" id="UP000003835">
    <property type="component" value="Unassembled WGS sequence"/>
</dbReference>
<dbReference type="STRING" id="118168.MC7420_3559"/>
<name>B4VZW6_9CYAN</name>
<organism evidence="2 3">
    <name type="scientific">Coleofasciculus chthonoplastes PCC 7420</name>
    <dbReference type="NCBI Taxonomy" id="118168"/>
    <lineage>
        <taxon>Bacteria</taxon>
        <taxon>Bacillati</taxon>
        <taxon>Cyanobacteriota</taxon>
        <taxon>Cyanophyceae</taxon>
        <taxon>Coleofasciculales</taxon>
        <taxon>Coleofasciculaceae</taxon>
        <taxon>Coleofasciculus</taxon>
    </lineage>
</organism>
<keyword evidence="1" id="KW-0472">Membrane</keyword>
<dbReference type="HOGENOM" id="CLU_610775_0_0_3"/>
<gene>
    <name evidence="2" type="ORF">MC7420_3559</name>
</gene>
<sequence length="469" mass="54290">MIKLLKETTKGKYIYGYYIAIVFAFLVRLIWISIIPLLSNAPDESSHWTAVEYLSEYFRQPSSQEIVTAQVGAHVLQVQMSYFHMVISKSVFGLFFNNDSILIYICRITNALLSIVVVINCQHIFSQLIRNKIIANLLAIALAFHPQYVFISSYVNNDVFACWITTLSIIVLLKILPKILSKLDSKNTLIQQFNFSQLILPLLCLTLFSSLFAKSSSIIVYASATFILLFIFLFRFKQTFPIVLNSFNNYNYKIILNVIAISASFLLGYLLYSMHTIKLSMPGLSNYDVFSGSFMAQVIFYPRPVQLRQVVYSAIFSSHSFIDYLNTITQMNYWQLIIQGFWGIFDNMSLRMNSLWYYFYLPYMISFLYGCFTVFKKSLTYHYLTVMEYTMCLAVVLMGVGSLSFSYKIAFQPQGRHFLPVLVIVYYFIAKGFYVFKGADFTKRFISIMIIGSVICTMFYIPFNLFSVY</sequence>
<feature type="transmembrane region" description="Helical" evidence="1">
    <location>
        <begin position="218"/>
        <end position="234"/>
    </location>
</feature>
<feature type="transmembrane region" description="Helical" evidence="1">
    <location>
        <begin position="133"/>
        <end position="151"/>
    </location>
</feature>
<evidence type="ECO:0008006" key="4">
    <source>
        <dbReference type="Google" id="ProtNLM"/>
    </source>
</evidence>
<feature type="transmembrane region" description="Helical" evidence="1">
    <location>
        <begin position="355"/>
        <end position="375"/>
    </location>
</feature>
<feature type="transmembrane region" description="Helical" evidence="1">
    <location>
        <begin position="163"/>
        <end position="181"/>
    </location>
</feature>
<proteinExistence type="predicted"/>
<evidence type="ECO:0000313" key="2">
    <source>
        <dbReference type="EMBL" id="EDX72487.1"/>
    </source>
</evidence>
<protein>
    <recommendedName>
        <fullName evidence="4">Glycosyltransferase RgtA/B/C/D-like domain-containing protein</fullName>
    </recommendedName>
</protein>
<feature type="transmembrane region" description="Helical" evidence="1">
    <location>
        <begin position="12"/>
        <end position="38"/>
    </location>
</feature>